<dbReference type="GO" id="GO:0000122">
    <property type="term" value="P:negative regulation of transcription by RNA polymerase II"/>
    <property type="evidence" value="ECO:0007669"/>
    <property type="project" value="TreeGrafter"/>
</dbReference>
<evidence type="ECO:0000313" key="4">
    <source>
        <dbReference type="EMBL" id="GMH20690.1"/>
    </source>
</evidence>
<dbReference type="InterPro" id="IPR003822">
    <property type="entry name" value="PAH"/>
</dbReference>
<dbReference type="PANTHER" id="PTHR12346:SF8">
    <property type="entry name" value="PAIRED AMPHIPATHIC HELIX PROTEIN SIN3-LIKE 2"/>
    <property type="match status" value="1"/>
</dbReference>
<protein>
    <submittedName>
        <fullName evidence="4">Uncharacterized protein</fullName>
    </submittedName>
</protein>
<dbReference type="InterPro" id="IPR036600">
    <property type="entry name" value="PAH_sf"/>
</dbReference>
<dbReference type="PROSITE" id="PS51477">
    <property type="entry name" value="PAH"/>
    <property type="match status" value="1"/>
</dbReference>
<dbReference type="AlphaFoldDB" id="A0AAD3SZR1"/>
<proteinExistence type="predicted"/>
<dbReference type="GO" id="GO:0003714">
    <property type="term" value="F:transcription corepressor activity"/>
    <property type="evidence" value="ECO:0007669"/>
    <property type="project" value="InterPro"/>
</dbReference>
<dbReference type="GO" id="GO:0000785">
    <property type="term" value="C:chromatin"/>
    <property type="evidence" value="ECO:0007669"/>
    <property type="project" value="TreeGrafter"/>
</dbReference>
<name>A0AAD3SZR1_NEPGR</name>
<evidence type="ECO:0000313" key="5">
    <source>
        <dbReference type="Proteomes" id="UP001279734"/>
    </source>
</evidence>
<comment type="caution">
    <text evidence="4">The sequence shown here is derived from an EMBL/GenBank/DDBJ whole genome shotgun (WGS) entry which is preliminary data.</text>
</comment>
<dbReference type="SUPFAM" id="SSF47762">
    <property type="entry name" value="PAH2 domain"/>
    <property type="match status" value="1"/>
</dbReference>
<gene>
    <name evidence="4" type="ORF">Nepgr_022531</name>
</gene>
<dbReference type="GO" id="GO:0000118">
    <property type="term" value="C:histone deacetylase complex"/>
    <property type="evidence" value="ECO:0007669"/>
    <property type="project" value="TreeGrafter"/>
</dbReference>
<accession>A0AAD3SZR1</accession>
<dbReference type="InterPro" id="IPR039774">
    <property type="entry name" value="Sin3-like"/>
</dbReference>
<sequence>MQKLLLGRHYSCLKEDYDKLDDLKAQRIDTEGVISRVKELFKGHNDLIYGFNTFLPKGYEINLDEDGAPPKKVVEFEEAVSFVNKIKVIVLSTAAASKFLDYFLNIAVILSSVMMNEALQCPLHSICITTRRFAFLFQSSFFPTRKNNDLVDIEPAHDSIKDFNIRCLPDKRKPFQKEGFGHSSSSDNKIALKSMYN</sequence>
<dbReference type="Pfam" id="PF02671">
    <property type="entry name" value="PAH"/>
    <property type="match status" value="1"/>
</dbReference>
<comment type="subcellular location">
    <subcellularLocation>
        <location evidence="1 3">Nucleus</location>
    </subcellularLocation>
</comment>
<organism evidence="4 5">
    <name type="scientific">Nepenthes gracilis</name>
    <name type="common">Slender pitcher plant</name>
    <dbReference type="NCBI Taxonomy" id="150966"/>
    <lineage>
        <taxon>Eukaryota</taxon>
        <taxon>Viridiplantae</taxon>
        <taxon>Streptophyta</taxon>
        <taxon>Embryophyta</taxon>
        <taxon>Tracheophyta</taxon>
        <taxon>Spermatophyta</taxon>
        <taxon>Magnoliopsida</taxon>
        <taxon>eudicotyledons</taxon>
        <taxon>Gunneridae</taxon>
        <taxon>Pentapetalae</taxon>
        <taxon>Caryophyllales</taxon>
        <taxon>Nepenthaceae</taxon>
        <taxon>Nepenthes</taxon>
    </lineage>
</organism>
<dbReference type="Proteomes" id="UP001279734">
    <property type="component" value="Unassembled WGS sequence"/>
</dbReference>
<evidence type="ECO:0000256" key="3">
    <source>
        <dbReference type="PROSITE-ProRule" id="PRU00810"/>
    </source>
</evidence>
<reference evidence="4" key="1">
    <citation type="submission" date="2023-05" db="EMBL/GenBank/DDBJ databases">
        <title>Nepenthes gracilis genome sequencing.</title>
        <authorList>
            <person name="Fukushima K."/>
        </authorList>
    </citation>
    <scope>NUCLEOTIDE SEQUENCE</scope>
    <source>
        <strain evidence="4">SING2019-196</strain>
    </source>
</reference>
<evidence type="ECO:0000256" key="2">
    <source>
        <dbReference type="ARBA" id="ARBA00023242"/>
    </source>
</evidence>
<evidence type="ECO:0000256" key="1">
    <source>
        <dbReference type="ARBA" id="ARBA00004123"/>
    </source>
</evidence>
<keyword evidence="2 3" id="KW-0539">Nucleus</keyword>
<keyword evidence="5" id="KW-1185">Reference proteome</keyword>
<dbReference type="PANTHER" id="PTHR12346">
    <property type="entry name" value="SIN3B-RELATED"/>
    <property type="match status" value="1"/>
</dbReference>
<dbReference type="Gene3D" id="1.20.1160.11">
    <property type="entry name" value="Paired amphipathic helix"/>
    <property type="match status" value="1"/>
</dbReference>
<dbReference type="EMBL" id="BSYO01000022">
    <property type="protein sequence ID" value="GMH20690.1"/>
    <property type="molecule type" value="Genomic_DNA"/>
</dbReference>